<dbReference type="Pfam" id="PF13487">
    <property type="entry name" value="HD_5"/>
    <property type="match status" value="1"/>
</dbReference>
<organism evidence="3 4">
    <name type="scientific">Natronospira elongata</name>
    <dbReference type="NCBI Taxonomy" id="3110268"/>
    <lineage>
        <taxon>Bacteria</taxon>
        <taxon>Pseudomonadati</taxon>
        <taxon>Pseudomonadota</taxon>
        <taxon>Gammaproteobacteria</taxon>
        <taxon>Natronospirales</taxon>
        <taxon>Natronospiraceae</taxon>
        <taxon>Natronospira</taxon>
    </lineage>
</organism>
<gene>
    <name evidence="3" type="ORF">VCB98_01680</name>
</gene>
<reference evidence="3 4" key="1">
    <citation type="submission" date="2023-12" db="EMBL/GenBank/DDBJ databases">
        <title>Whole-genome sequencing of halo(alkali)philic microorganisms from hypersaline lakes.</title>
        <authorList>
            <person name="Sorokin D.Y."/>
            <person name="Merkel A.Y."/>
            <person name="Messina E."/>
            <person name="Yakimov M."/>
        </authorList>
    </citation>
    <scope>NUCLEOTIDE SEQUENCE [LARGE SCALE GENOMIC DNA]</scope>
    <source>
        <strain evidence="3 4">AB-CW1</strain>
    </source>
</reference>
<evidence type="ECO:0000256" key="1">
    <source>
        <dbReference type="SAM" id="MobiDB-lite"/>
    </source>
</evidence>
<dbReference type="RefSeq" id="WP_346049992.1">
    <property type="nucleotide sequence ID" value="NZ_JAYGII010000002.1"/>
</dbReference>
<dbReference type="InterPro" id="IPR021812">
    <property type="entry name" value="DUF3391"/>
</dbReference>
<dbReference type="PANTHER" id="PTHR43155">
    <property type="entry name" value="CYCLIC DI-GMP PHOSPHODIESTERASE PA4108-RELATED"/>
    <property type="match status" value="1"/>
</dbReference>
<dbReference type="AlphaFoldDB" id="A0AAP6JCX3"/>
<dbReference type="SUPFAM" id="SSF109604">
    <property type="entry name" value="HD-domain/PDEase-like"/>
    <property type="match status" value="1"/>
</dbReference>
<evidence type="ECO:0000313" key="4">
    <source>
        <dbReference type="Proteomes" id="UP001302316"/>
    </source>
</evidence>
<dbReference type="CDD" id="cd00077">
    <property type="entry name" value="HDc"/>
    <property type="match status" value="1"/>
</dbReference>
<evidence type="ECO:0000313" key="3">
    <source>
        <dbReference type="EMBL" id="MEA5444530.1"/>
    </source>
</evidence>
<keyword evidence="4" id="KW-1185">Reference proteome</keyword>
<accession>A0AAP6JCX3</accession>
<feature type="domain" description="HD-GYP" evidence="2">
    <location>
        <begin position="139"/>
        <end position="335"/>
    </location>
</feature>
<dbReference type="Pfam" id="PF11871">
    <property type="entry name" value="DUF3391"/>
    <property type="match status" value="1"/>
</dbReference>
<dbReference type="EMBL" id="JAYGII010000002">
    <property type="protein sequence ID" value="MEA5444530.1"/>
    <property type="molecule type" value="Genomic_DNA"/>
</dbReference>
<name>A0AAP6JCX3_9GAMM</name>
<proteinExistence type="predicted"/>
<dbReference type="Proteomes" id="UP001302316">
    <property type="component" value="Unassembled WGS sequence"/>
</dbReference>
<comment type="caution">
    <text evidence="3">The sequence shown here is derived from an EMBL/GenBank/DDBJ whole genome shotgun (WGS) entry which is preliminary data.</text>
</comment>
<dbReference type="InterPro" id="IPR037522">
    <property type="entry name" value="HD_GYP_dom"/>
</dbReference>
<protein>
    <submittedName>
        <fullName evidence="3">HD-GYP domain-containing protein</fullName>
    </submittedName>
</protein>
<dbReference type="NCBIfam" id="TIGR00277">
    <property type="entry name" value="HDIG"/>
    <property type="match status" value="1"/>
</dbReference>
<dbReference type="SMART" id="SM00471">
    <property type="entry name" value="HDc"/>
    <property type="match status" value="1"/>
</dbReference>
<dbReference type="InterPro" id="IPR006675">
    <property type="entry name" value="HDIG_dom"/>
</dbReference>
<sequence length="415" mass="46959">MIRKEVGELALGMYISRLDRPWLESPFLFQGFLLERQEDLDTIREICRFVDVDPELSRIDVQGPVSHKPSPAQPKEAAQPTSRLKDTRLNPQRIIATLEQQRENRIRTHDYLKQLFTDIRMGHSVDSEEAKEFVGTLVDAITDYPDVVVWLTQMKNRDEYTSLHCLNVCVLTLAFCHHLGYGDEDLKAIGMGALLHDIGKAEIPEAVLNKPDRLTPEEWKIMRQHPEIGYRMMRGSGQIPDVALAIIRGHHRRVNGAGYPEAFPQDELSRPVLAAAIADVYDAMTSDRPYHRGLAADQVLRTMQRHGKDTFGQDLMDEFIRCVGIFPVGSVVELVNGSIALVISAGRSARLLPQVLLLRDTKGHKLEKRKLMDLALAATRQPESGWQIRRVVEPARHQITQRELMLTNDSSVASS</sequence>
<dbReference type="Gene3D" id="1.10.3210.10">
    <property type="entry name" value="Hypothetical protein af1432"/>
    <property type="match status" value="1"/>
</dbReference>
<dbReference type="PANTHER" id="PTHR43155:SF2">
    <property type="entry name" value="CYCLIC DI-GMP PHOSPHODIESTERASE PA4108"/>
    <property type="match status" value="1"/>
</dbReference>
<dbReference type="InterPro" id="IPR003607">
    <property type="entry name" value="HD/PDEase_dom"/>
</dbReference>
<dbReference type="GO" id="GO:0008081">
    <property type="term" value="F:phosphoric diester hydrolase activity"/>
    <property type="evidence" value="ECO:0007669"/>
    <property type="project" value="UniProtKB-ARBA"/>
</dbReference>
<feature type="region of interest" description="Disordered" evidence="1">
    <location>
        <begin position="60"/>
        <end position="84"/>
    </location>
</feature>
<evidence type="ECO:0000259" key="2">
    <source>
        <dbReference type="PROSITE" id="PS51832"/>
    </source>
</evidence>
<dbReference type="PROSITE" id="PS51832">
    <property type="entry name" value="HD_GYP"/>
    <property type="match status" value="1"/>
</dbReference>